<dbReference type="Gene3D" id="3.20.20.210">
    <property type="match status" value="1"/>
</dbReference>
<evidence type="ECO:0000313" key="3">
    <source>
        <dbReference type="EMBL" id="MBL7255211.1"/>
    </source>
</evidence>
<organism evidence="3 4">
    <name type="scientific">Paractinoplanes lichenicola</name>
    <dbReference type="NCBI Taxonomy" id="2802976"/>
    <lineage>
        <taxon>Bacteria</taxon>
        <taxon>Bacillati</taxon>
        <taxon>Actinomycetota</taxon>
        <taxon>Actinomycetes</taxon>
        <taxon>Micromonosporales</taxon>
        <taxon>Micromonosporaceae</taxon>
        <taxon>Paractinoplanes</taxon>
    </lineage>
</organism>
<dbReference type="SUPFAM" id="SSF51726">
    <property type="entry name" value="UROD/MetE-like"/>
    <property type="match status" value="1"/>
</dbReference>
<feature type="domain" description="Cobalamin-independent methionine synthase MetE C-terminal/archaeal" evidence="2">
    <location>
        <begin position="160"/>
        <end position="352"/>
    </location>
</feature>
<evidence type="ECO:0000259" key="2">
    <source>
        <dbReference type="Pfam" id="PF01717"/>
    </source>
</evidence>
<reference evidence="3 4" key="1">
    <citation type="submission" date="2021-01" db="EMBL/GenBank/DDBJ databases">
        <title>Actinoplanes sp. nov. LDG1-01 isolated from lichen.</title>
        <authorList>
            <person name="Saeng-In P."/>
            <person name="Phongsopitanun W."/>
            <person name="Kanchanasin P."/>
            <person name="Yuki M."/>
            <person name="Kudo T."/>
            <person name="Ohkuma M."/>
            <person name="Tanasupawat S."/>
        </authorList>
    </citation>
    <scope>NUCLEOTIDE SEQUENCE [LARGE SCALE GENOMIC DNA]</scope>
    <source>
        <strain evidence="3 4">LDG1-01</strain>
    </source>
</reference>
<proteinExistence type="predicted"/>
<dbReference type="Proteomes" id="UP000598996">
    <property type="component" value="Unassembled WGS sequence"/>
</dbReference>
<sequence length="358" mass="38125">MWCWARRRSPLRPPPPPSPRRAPSRWPRVPDFPWRPGSATGVGSLPGADIAEAQRIVFGELPELPHLAELPARGPGADMIGRSAGFLVELPVQLYAGRWQVAPRPGKDLRVTADLLERDLDQLTEQGEKYTGPLKIQSAGPWTLAASIDLQLGGRLLRDAGAVRDLTDSLAEGLRRHVEDVRKRLPRAEILLQLDEPSLPTVLAGRVPTESGLGAYRAVPGPDAATALRTVVEAVGVPVIAHCCAPDVPLQVFRDARAAAVALDLSLLKDLDPLGEMLEAGLGLFAGAAPTTPPAGGIDGKKVADRVSTLWKRLAFSPALLPRQVVITPACGLAGVSPSYARAALTACREAGRRLSEV</sequence>
<evidence type="ECO:0000313" key="4">
    <source>
        <dbReference type="Proteomes" id="UP000598996"/>
    </source>
</evidence>
<gene>
    <name evidence="3" type="ORF">JKJ07_12885</name>
</gene>
<dbReference type="InterPro" id="IPR038071">
    <property type="entry name" value="UROD/MetE-like_sf"/>
</dbReference>
<feature type="compositionally biased region" description="Pro residues" evidence="1">
    <location>
        <begin position="11"/>
        <end position="20"/>
    </location>
</feature>
<accession>A0ABS1VNY8</accession>
<evidence type="ECO:0000256" key="1">
    <source>
        <dbReference type="SAM" id="MobiDB-lite"/>
    </source>
</evidence>
<keyword evidence="4" id="KW-1185">Reference proteome</keyword>
<feature type="compositionally biased region" description="Basic residues" evidence="1">
    <location>
        <begin position="1"/>
        <end position="10"/>
    </location>
</feature>
<protein>
    <submittedName>
        <fullName evidence="3">Methionine synthase</fullName>
    </submittedName>
</protein>
<dbReference type="CDD" id="cd03310">
    <property type="entry name" value="CIMS_like"/>
    <property type="match status" value="1"/>
</dbReference>
<comment type="caution">
    <text evidence="3">The sequence shown here is derived from an EMBL/GenBank/DDBJ whole genome shotgun (WGS) entry which is preliminary data.</text>
</comment>
<dbReference type="Pfam" id="PF01717">
    <property type="entry name" value="Meth_synt_2"/>
    <property type="match status" value="1"/>
</dbReference>
<dbReference type="InterPro" id="IPR002629">
    <property type="entry name" value="Met_Synth_C/arc"/>
</dbReference>
<name>A0ABS1VNY8_9ACTN</name>
<feature type="region of interest" description="Disordered" evidence="1">
    <location>
        <begin position="1"/>
        <end position="32"/>
    </location>
</feature>
<dbReference type="EMBL" id="JAENHO010000003">
    <property type="protein sequence ID" value="MBL7255211.1"/>
    <property type="molecule type" value="Genomic_DNA"/>
</dbReference>